<protein>
    <submittedName>
        <fullName evidence="1">Uncharacterized protein</fullName>
    </submittedName>
</protein>
<sequence length="302" mass="34776">MDVFKLRKSDTHAFIITRENFEYHTKQQPPWYQSLDGRTESHLAVCPACDNTISIIGLHASDTELDEETDTIGTKKSRPPHGRHYLFKQLDNLGVLDREAYENCPYAGKPTLSINKKHSAKSHIPSAILSILSTDFDRVIYLLTTSIGIGISNKEAASMATRYRQAEGWKYAGATIMNIPWIFGYFSRSTPLMFKSIKREALRAAIQAHYPDARFEGEYFRLERTGSYMNPCFCFEKHTRKTVDEHLIETIDLVLSDDQGAEFYREPITFDPQHFTALIHSNKANYRSQKLIEFGRQMFRSE</sequence>
<evidence type="ECO:0000313" key="1">
    <source>
        <dbReference type="EMBL" id="AZQ13280.1"/>
    </source>
</evidence>
<name>A0ABM7DXI7_9GAMM</name>
<dbReference type="Proteomes" id="UP000278437">
    <property type="component" value="Plasmid pSTH1"/>
</dbReference>
<evidence type="ECO:0000313" key="2">
    <source>
        <dbReference type="Proteomes" id="UP000278437"/>
    </source>
</evidence>
<dbReference type="RefSeq" id="WP_126169624.1">
    <property type="nucleotide sequence ID" value="NZ_CP020374.1"/>
</dbReference>
<accession>A0ABM7DXI7</accession>
<keyword evidence="1" id="KW-0614">Plasmid</keyword>
<organism evidence="1 2">
    <name type="scientific">Shewanella khirikhana</name>
    <dbReference type="NCBI Taxonomy" id="1965282"/>
    <lineage>
        <taxon>Bacteria</taxon>
        <taxon>Pseudomonadati</taxon>
        <taxon>Pseudomonadota</taxon>
        <taxon>Gammaproteobacteria</taxon>
        <taxon>Alteromonadales</taxon>
        <taxon>Shewanellaceae</taxon>
        <taxon>Shewanella</taxon>
    </lineage>
</organism>
<gene>
    <name evidence="1" type="ORF">STH12_04254</name>
</gene>
<keyword evidence="2" id="KW-1185">Reference proteome</keyword>
<reference evidence="1 2" key="1">
    <citation type="submission" date="2017-03" db="EMBL/GenBank/DDBJ databases">
        <title>Full genome sequence of a non-lethal Shewanella isolate that potentiates virulence of Vibio parahaemolyticus causing acute hepatopancreatic necrosis disease (AHPND) in shrimp.</title>
        <authorList>
            <person name="Prachumwat A."/>
            <person name="Sritunyalucksana K."/>
        </authorList>
    </citation>
    <scope>NUCLEOTIDE SEQUENCE [LARGE SCALE GENOMIC DNA]</scope>
    <source>
        <strain evidence="1 2">TH2012</strain>
        <plasmid evidence="2">psth1</plasmid>
    </source>
</reference>
<proteinExistence type="predicted"/>
<geneLocation type="plasmid" evidence="2">
    <name>psth1</name>
</geneLocation>
<dbReference type="EMBL" id="CP020374">
    <property type="protein sequence ID" value="AZQ13280.1"/>
    <property type="molecule type" value="Genomic_DNA"/>
</dbReference>
<dbReference type="GeneID" id="39490263"/>